<protein>
    <submittedName>
        <fullName evidence="7">DUF4200 domain-containing protein</fullName>
    </submittedName>
</protein>
<dbReference type="InterPro" id="IPR033192">
    <property type="entry name" value="ODAD3"/>
</dbReference>
<evidence type="ECO:0000256" key="3">
    <source>
        <dbReference type="SAM" id="MobiDB-lite"/>
    </source>
</evidence>
<dbReference type="GO" id="GO:0036064">
    <property type="term" value="C:ciliary basal body"/>
    <property type="evidence" value="ECO:0007669"/>
    <property type="project" value="TreeGrafter"/>
</dbReference>
<evidence type="ECO:0000313" key="7">
    <source>
        <dbReference type="WBParaSite" id="SSLN_0000292401-mRNA-1"/>
    </source>
</evidence>
<accession>A0A183SF39</accession>
<keyword evidence="6" id="KW-1185">Reference proteome</keyword>
<reference evidence="5 6" key="2">
    <citation type="submission" date="2018-11" db="EMBL/GenBank/DDBJ databases">
        <authorList>
            <consortium name="Pathogen Informatics"/>
        </authorList>
    </citation>
    <scope>NUCLEOTIDE SEQUENCE [LARGE SCALE GENOMIC DNA]</scope>
    <source>
        <strain evidence="5 6">NST_G2</strain>
    </source>
</reference>
<dbReference type="PANTHER" id="PTHR46518">
    <property type="entry name" value="COILED-COIL DOMAIN-CONTAINING PROTEIN 151"/>
    <property type="match status" value="1"/>
</dbReference>
<gene>
    <name evidence="5" type="ORF">SSLN_LOCUS2837</name>
</gene>
<dbReference type="AlphaFoldDB" id="A0A183SF39"/>
<dbReference type="Proteomes" id="UP000275846">
    <property type="component" value="Unassembled WGS sequence"/>
</dbReference>
<dbReference type="Pfam" id="PF21773">
    <property type="entry name" value="ODAD1_CC"/>
    <property type="match status" value="1"/>
</dbReference>
<reference evidence="7" key="1">
    <citation type="submission" date="2016-06" db="UniProtKB">
        <authorList>
            <consortium name="WormBaseParasite"/>
        </authorList>
    </citation>
    <scope>IDENTIFICATION</scope>
</reference>
<feature type="coiled-coil region" evidence="2">
    <location>
        <begin position="62"/>
        <end position="89"/>
    </location>
</feature>
<evidence type="ECO:0000259" key="4">
    <source>
        <dbReference type="Pfam" id="PF21773"/>
    </source>
</evidence>
<evidence type="ECO:0000313" key="6">
    <source>
        <dbReference type="Proteomes" id="UP000275846"/>
    </source>
</evidence>
<organism evidence="7">
    <name type="scientific">Schistocephalus solidus</name>
    <name type="common">Tapeworm</name>
    <dbReference type="NCBI Taxonomy" id="70667"/>
    <lineage>
        <taxon>Eukaryota</taxon>
        <taxon>Metazoa</taxon>
        <taxon>Spiralia</taxon>
        <taxon>Lophotrochozoa</taxon>
        <taxon>Platyhelminthes</taxon>
        <taxon>Cestoda</taxon>
        <taxon>Eucestoda</taxon>
        <taxon>Diphyllobothriidea</taxon>
        <taxon>Diphyllobothriidae</taxon>
        <taxon>Schistocephalus</taxon>
    </lineage>
</organism>
<feature type="domain" description="ODAD1 central coiled coil region" evidence="4">
    <location>
        <begin position="210"/>
        <end position="338"/>
    </location>
</feature>
<proteinExistence type="predicted"/>
<dbReference type="GO" id="GO:0097542">
    <property type="term" value="C:ciliary tip"/>
    <property type="evidence" value="ECO:0007669"/>
    <property type="project" value="TreeGrafter"/>
</dbReference>
<feature type="region of interest" description="Disordered" evidence="3">
    <location>
        <begin position="189"/>
        <end position="208"/>
    </location>
</feature>
<dbReference type="OrthoDB" id="10255247at2759"/>
<evidence type="ECO:0000256" key="2">
    <source>
        <dbReference type="SAM" id="Coils"/>
    </source>
</evidence>
<dbReference type="GO" id="GO:0035253">
    <property type="term" value="C:ciliary rootlet"/>
    <property type="evidence" value="ECO:0007669"/>
    <property type="project" value="TreeGrafter"/>
</dbReference>
<sequence length="420" mass="48177">MMLRRAAIYPGPGTPFLRHRYPSLIEFCLAGGYLFVASNSQSEPVYFDGDTKAYYEASLRYLQEAKERIHALRTEVRELRKDYKDHTDTAEFLFDQAFQKSKENYTKLANRTASEKSTYATTVETLETEIRRCSAKLVEVKLVSEDAVMLKERAKAELKRHEEIIYSQKKRRELEVVNMRRTLDACKGEPMPTRTLVQDGNPEGHEDSTVSESAKAMKILEQIYHELKAVTGIADLEDMVTRFAELEDSSFRLSMLRDLAHMRIASLKEQNKKLTVAFNDLRLMADSRLKDESIIEGAKKTLEKSSESLKAAVTELDHLRLQAAEIRSAIEHIFLKLQLIKTEGKHGHKHSQHLLKHMGDMKTTDLLKECLERQEQLVVDLSDYNLKEKLQELKTDHPPSEPLSELMRGMGAVADDLVYV</sequence>
<dbReference type="GO" id="GO:0003341">
    <property type="term" value="P:cilium movement"/>
    <property type="evidence" value="ECO:0007669"/>
    <property type="project" value="InterPro"/>
</dbReference>
<dbReference type="GO" id="GO:0036158">
    <property type="term" value="P:outer dynein arm assembly"/>
    <property type="evidence" value="ECO:0007669"/>
    <property type="project" value="InterPro"/>
</dbReference>
<dbReference type="EMBL" id="UYSU01032352">
    <property type="protein sequence ID" value="VDL89222.1"/>
    <property type="molecule type" value="Genomic_DNA"/>
</dbReference>
<dbReference type="InterPro" id="IPR049258">
    <property type="entry name" value="ODAD1_CC"/>
</dbReference>
<evidence type="ECO:0000256" key="1">
    <source>
        <dbReference type="ARBA" id="ARBA00023054"/>
    </source>
</evidence>
<keyword evidence="1 2" id="KW-0175">Coiled coil</keyword>
<name>A0A183SF39_SCHSO</name>
<dbReference type="PANTHER" id="PTHR46518:SF1">
    <property type="entry name" value="OUTER DYNEIN ARM-DOCKING COMPLEX SUBUNIT 3"/>
    <property type="match status" value="1"/>
</dbReference>
<evidence type="ECO:0000313" key="5">
    <source>
        <dbReference type="EMBL" id="VDL89222.1"/>
    </source>
</evidence>
<dbReference type="WBParaSite" id="SSLN_0000292401-mRNA-1">
    <property type="protein sequence ID" value="SSLN_0000292401-mRNA-1"/>
    <property type="gene ID" value="SSLN_0000292401"/>
</dbReference>